<reference evidence="8" key="2">
    <citation type="submission" date="2025-09" db="UniProtKB">
        <authorList>
            <consortium name="Ensembl"/>
        </authorList>
    </citation>
    <scope>IDENTIFICATION</scope>
</reference>
<dbReference type="GO" id="GO:0055088">
    <property type="term" value="P:lipid homeostasis"/>
    <property type="evidence" value="ECO:0007669"/>
    <property type="project" value="TreeGrafter"/>
</dbReference>
<feature type="transmembrane region" description="Helical" evidence="6">
    <location>
        <begin position="54"/>
        <end position="72"/>
    </location>
</feature>
<organism evidence="8 9">
    <name type="scientific">Eptatretus burgeri</name>
    <name type="common">Inshore hagfish</name>
    <dbReference type="NCBI Taxonomy" id="7764"/>
    <lineage>
        <taxon>Eukaryota</taxon>
        <taxon>Metazoa</taxon>
        <taxon>Chordata</taxon>
        <taxon>Craniata</taxon>
        <taxon>Vertebrata</taxon>
        <taxon>Cyclostomata</taxon>
        <taxon>Myxini</taxon>
        <taxon>Myxiniformes</taxon>
        <taxon>Myxinidae</taxon>
        <taxon>Eptatretinae</taxon>
        <taxon>Eptatretus</taxon>
    </lineage>
</organism>
<evidence type="ECO:0000256" key="3">
    <source>
        <dbReference type="ARBA" id="ARBA00022989"/>
    </source>
</evidence>
<name>A0A8C4QFP5_EPTBU</name>
<dbReference type="GO" id="GO:0005783">
    <property type="term" value="C:endoplasmic reticulum"/>
    <property type="evidence" value="ECO:0007669"/>
    <property type="project" value="TreeGrafter"/>
</dbReference>
<dbReference type="AlphaFoldDB" id="A0A8C4QFP5"/>
<dbReference type="PROSITE" id="PS50922">
    <property type="entry name" value="TLC"/>
    <property type="match status" value="1"/>
</dbReference>
<dbReference type="InterPro" id="IPR050846">
    <property type="entry name" value="TLCD"/>
</dbReference>
<feature type="transmembrane region" description="Helical" evidence="6">
    <location>
        <begin position="92"/>
        <end position="110"/>
    </location>
</feature>
<dbReference type="InterPro" id="IPR006634">
    <property type="entry name" value="TLC-dom"/>
</dbReference>
<evidence type="ECO:0000256" key="6">
    <source>
        <dbReference type="SAM" id="Phobius"/>
    </source>
</evidence>
<dbReference type="SMART" id="SM00724">
    <property type="entry name" value="TLC"/>
    <property type="match status" value="1"/>
</dbReference>
<sequence>METYTCLCGTIIACSFGTFQALFHWASPMLSRRFCAGFSDLPVKKIIEWHSRTVSTLHALIVGTFCLYILWFDEAVNIDPVWGEPFTVQLSIAITTGYLFSDLLLILHYWRDIGDRFFIMHHLSAVYAYYYVLTIGVLPYFANFRQLAELSTPFVNQRWFLEAMGYPKKSRLYVVSGVAMAVAFFVVRIAVLPPYYMRMLSTIRSPVFDTLGIGPKISWLAASLCLDVMNLIWMYKIARGCYKVLFVTQRASNKSINGKEN</sequence>
<dbReference type="Proteomes" id="UP000694388">
    <property type="component" value="Unplaced"/>
</dbReference>
<accession>A0A8C4QFP5</accession>
<dbReference type="Pfam" id="PF03798">
    <property type="entry name" value="TRAM_LAG1_CLN8"/>
    <property type="match status" value="1"/>
</dbReference>
<comment type="subcellular location">
    <subcellularLocation>
        <location evidence="1">Membrane</location>
        <topology evidence="1">Multi-pass membrane protein</topology>
    </subcellularLocation>
</comment>
<feature type="transmembrane region" description="Helical" evidence="6">
    <location>
        <begin position="122"/>
        <end position="142"/>
    </location>
</feature>
<proteinExistence type="predicted"/>
<keyword evidence="2 5" id="KW-0812">Transmembrane</keyword>
<evidence type="ECO:0000313" key="9">
    <source>
        <dbReference type="Proteomes" id="UP000694388"/>
    </source>
</evidence>
<dbReference type="GO" id="GO:0016020">
    <property type="term" value="C:membrane"/>
    <property type="evidence" value="ECO:0007669"/>
    <property type="project" value="UniProtKB-SubCell"/>
</dbReference>
<feature type="domain" description="TLC" evidence="7">
    <location>
        <begin position="44"/>
        <end position="246"/>
    </location>
</feature>
<dbReference type="Ensembl" id="ENSEBUT00000015271.1">
    <property type="protein sequence ID" value="ENSEBUP00000014695.1"/>
    <property type="gene ID" value="ENSEBUG00000009265.1"/>
</dbReference>
<dbReference type="PANTHER" id="PTHR13439">
    <property type="entry name" value="CT120 PROTEIN"/>
    <property type="match status" value="1"/>
</dbReference>
<keyword evidence="9" id="KW-1185">Reference proteome</keyword>
<evidence type="ECO:0000256" key="2">
    <source>
        <dbReference type="ARBA" id="ARBA00022692"/>
    </source>
</evidence>
<protein>
    <submittedName>
        <fullName evidence="8">Si:dkey-10f21.4</fullName>
    </submittedName>
</protein>
<evidence type="ECO:0000259" key="7">
    <source>
        <dbReference type="PROSITE" id="PS50922"/>
    </source>
</evidence>
<keyword evidence="3 6" id="KW-1133">Transmembrane helix</keyword>
<feature type="transmembrane region" description="Helical" evidence="6">
    <location>
        <begin position="172"/>
        <end position="196"/>
    </location>
</feature>
<dbReference type="OMA" id="LRIVEYY"/>
<dbReference type="PANTHER" id="PTHR13439:SF0">
    <property type="entry name" value="TOPOISOMERASE I DAMAGE AFFECTED PROTEIN 4"/>
    <property type="match status" value="1"/>
</dbReference>
<evidence type="ECO:0000256" key="5">
    <source>
        <dbReference type="PROSITE-ProRule" id="PRU00205"/>
    </source>
</evidence>
<evidence type="ECO:0000313" key="8">
    <source>
        <dbReference type="Ensembl" id="ENSEBUP00000014695.1"/>
    </source>
</evidence>
<evidence type="ECO:0000256" key="4">
    <source>
        <dbReference type="ARBA" id="ARBA00023136"/>
    </source>
</evidence>
<reference evidence="8" key="1">
    <citation type="submission" date="2025-08" db="UniProtKB">
        <authorList>
            <consortium name="Ensembl"/>
        </authorList>
    </citation>
    <scope>IDENTIFICATION</scope>
</reference>
<keyword evidence="4 5" id="KW-0472">Membrane</keyword>
<dbReference type="GeneTree" id="ENSGT01010000222313"/>
<evidence type="ECO:0000256" key="1">
    <source>
        <dbReference type="ARBA" id="ARBA00004141"/>
    </source>
</evidence>